<evidence type="ECO:0000313" key="3">
    <source>
        <dbReference type="Proteomes" id="UP000786693"/>
    </source>
</evidence>
<dbReference type="SUPFAM" id="SSF51182">
    <property type="entry name" value="RmlC-like cupins"/>
    <property type="match status" value="1"/>
</dbReference>
<dbReference type="NCBIfam" id="TIGR02451">
    <property type="entry name" value="anti_sig_ChrR"/>
    <property type="match status" value="1"/>
</dbReference>
<name>A0ABQ4NQT1_9RHOB</name>
<accession>A0ABQ4NQT1</accession>
<protein>
    <submittedName>
        <fullName evidence="2">Anti-sigma-E factor ChrR</fullName>
    </submittedName>
</protein>
<dbReference type="RefSeq" id="WP_220750262.1">
    <property type="nucleotide sequence ID" value="NZ_BPFH01000007.1"/>
</dbReference>
<comment type="caution">
    <text evidence="2">The sequence shown here is derived from an EMBL/GenBank/DDBJ whole genome shotgun (WGS) entry which is preliminary data.</text>
</comment>
<sequence>MTVTHPISDELLMGYAAGLLPEAYDLMVATAVSLDDDARARLSGYEAMGGALMDEGETAEVDCGSFDAIMNRIAGTAPEPTVHIDHITPRVDAVLPQPLREALGGDVDSLRWRNMGMGVRQIAIGAPEDGATARLLSIPAGQAMPDHGHHGTEVTLVLKGAFLDGERRYGRGDIEIADDDVEHMPTADLGDDCICLVVTDAPLRFNGLLPRIAQKFLNI</sequence>
<gene>
    <name evidence="2" type="primary">chrR</name>
    <name evidence="2" type="ORF">JANAI62_33950</name>
</gene>
<dbReference type="Pfam" id="PF12973">
    <property type="entry name" value="Cupin_7"/>
    <property type="match status" value="1"/>
</dbReference>
<dbReference type="InterPro" id="IPR041916">
    <property type="entry name" value="Anti_sigma_zinc_sf"/>
</dbReference>
<feature type="domain" description="ChrR-like cupin" evidence="1">
    <location>
        <begin position="106"/>
        <end position="199"/>
    </location>
</feature>
<dbReference type="Proteomes" id="UP000786693">
    <property type="component" value="Unassembled WGS sequence"/>
</dbReference>
<dbReference type="Gene3D" id="1.10.10.1320">
    <property type="entry name" value="Anti-sigma factor, zinc-finger domain"/>
    <property type="match status" value="1"/>
</dbReference>
<dbReference type="InterPro" id="IPR012807">
    <property type="entry name" value="Anti-sigma_ChrR"/>
</dbReference>
<evidence type="ECO:0000313" key="2">
    <source>
        <dbReference type="EMBL" id="GIT96772.1"/>
    </source>
</evidence>
<dbReference type="CDD" id="cd20301">
    <property type="entry name" value="cupin_ChrR"/>
    <property type="match status" value="1"/>
</dbReference>
<dbReference type="InterPro" id="IPR011051">
    <property type="entry name" value="RmlC_Cupin_sf"/>
</dbReference>
<evidence type="ECO:0000259" key="1">
    <source>
        <dbReference type="Pfam" id="PF12973"/>
    </source>
</evidence>
<dbReference type="InterPro" id="IPR025979">
    <property type="entry name" value="ChrR-like_cupin_dom"/>
</dbReference>
<dbReference type="InterPro" id="IPR014710">
    <property type="entry name" value="RmlC-like_jellyroll"/>
</dbReference>
<dbReference type="EMBL" id="BPFH01000007">
    <property type="protein sequence ID" value="GIT96772.1"/>
    <property type="molecule type" value="Genomic_DNA"/>
</dbReference>
<proteinExistence type="predicted"/>
<dbReference type="Gene3D" id="2.60.120.10">
    <property type="entry name" value="Jelly Rolls"/>
    <property type="match status" value="1"/>
</dbReference>
<organism evidence="2 3">
    <name type="scientific">Jannaschia pagri</name>
    <dbReference type="NCBI Taxonomy" id="2829797"/>
    <lineage>
        <taxon>Bacteria</taxon>
        <taxon>Pseudomonadati</taxon>
        <taxon>Pseudomonadota</taxon>
        <taxon>Alphaproteobacteria</taxon>
        <taxon>Rhodobacterales</taxon>
        <taxon>Roseobacteraceae</taxon>
        <taxon>Jannaschia</taxon>
    </lineage>
</organism>
<keyword evidence="3" id="KW-1185">Reference proteome</keyword>
<reference evidence="2 3" key="1">
    <citation type="submission" date="2021-05" db="EMBL/GenBank/DDBJ databases">
        <title>Bacteria Genome sequencing.</title>
        <authorList>
            <person name="Takabe Y."/>
            <person name="Nakajima Y."/>
            <person name="Suzuki S."/>
            <person name="Shiozaki T."/>
        </authorList>
    </citation>
    <scope>NUCLEOTIDE SEQUENCE [LARGE SCALE GENOMIC DNA]</scope>
    <source>
        <strain evidence="2 3">AI_62</strain>
    </source>
</reference>